<gene>
    <name evidence="3" type="ORF">EJB05_51473</name>
</gene>
<dbReference type="PANTHER" id="PTHR35410:SF2">
    <property type="entry name" value="OS02G0640200 PROTEIN"/>
    <property type="match status" value="1"/>
</dbReference>
<feature type="transmembrane region" description="Helical" evidence="1">
    <location>
        <begin position="57"/>
        <end position="80"/>
    </location>
</feature>
<evidence type="ECO:0000256" key="1">
    <source>
        <dbReference type="SAM" id="Phobius"/>
    </source>
</evidence>
<keyword evidence="1" id="KW-1133">Transmembrane helix</keyword>
<evidence type="ECO:0000313" key="3">
    <source>
        <dbReference type="EMBL" id="TVU03009.1"/>
    </source>
</evidence>
<dbReference type="InterPro" id="IPR056059">
    <property type="entry name" value="DUF7642"/>
</dbReference>
<comment type="caution">
    <text evidence="3">The sequence shown here is derived from an EMBL/GenBank/DDBJ whole genome shotgun (WGS) entry which is preliminary data.</text>
</comment>
<proteinExistence type="predicted"/>
<keyword evidence="1" id="KW-0812">Transmembrane</keyword>
<accession>A0A5J9SVM2</accession>
<name>A0A5J9SVM2_9POAL</name>
<sequence>MLSGRAVTLHEWSGSGARLIEDVAAEAGDEEAEASARVLYRASFLELMPNYLQYDTIIWALISLLLVLAWGVGLLLLIYLPYKRYVLKRDILSRQLYVTENKIVYKATRPSYIPFMGIVEKEIKVPLHLVIDVIVEQGCLQSAFSLQTFRIESIAHGKPAPVDELQFHGVHNPDLLLKVIIREASRRIQEVQSWKMRMYSGEGPSDVPPVSGIHSPSAKVKASPSHVVLDSKGTIPENVLLHKLEEVTRSVKAFLRWPKLKLKITERHVAVRKCKLQLLCLLNSVLKLEVINEFPYAYHD</sequence>
<dbReference type="AlphaFoldDB" id="A0A5J9SVM2"/>
<dbReference type="Pfam" id="PF24649">
    <property type="entry name" value="DUF7642"/>
    <property type="match status" value="1"/>
</dbReference>
<keyword evidence="1" id="KW-0472">Membrane</keyword>
<dbReference type="PANTHER" id="PTHR35410">
    <property type="entry name" value="EXPRESSED PROTEIN"/>
    <property type="match status" value="1"/>
</dbReference>
<feature type="domain" description="DUF7642" evidence="2">
    <location>
        <begin position="89"/>
        <end position="187"/>
    </location>
</feature>
<evidence type="ECO:0000259" key="2">
    <source>
        <dbReference type="Pfam" id="PF24649"/>
    </source>
</evidence>
<reference evidence="3 4" key="1">
    <citation type="journal article" date="2019" name="Sci. Rep.">
        <title>A high-quality genome of Eragrostis curvula grass provides insights into Poaceae evolution and supports new strategies to enhance forage quality.</title>
        <authorList>
            <person name="Carballo J."/>
            <person name="Santos B.A.C.M."/>
            <person name="Zappacosta D."/>
            <person name="Garbus I."/>
            <person name="Selva J.P."/>
            <person name="Gallo C.A."/>
            <person name="Diaz A."/>
            <person name="Albertini E."/>
            <person name="Caccamo M."/>
            <person name="Echenique V."/>
        </authorList>
    </citation>
    <scope>NUCLEOTIDE SEQUENCE [LARGE SCALE GENOMIC DNA]</scope>
    <source>
        <strain evidence="4">cv. Victoria</strain>
        <tissue evidence="3">Leaf</tissue>
    </source>
</reference>
<dbReference type="EMBL" id="RWGY01000240">
    <property type="protein sequence ID" value="TVU03009.1"/>
    <property type="molecule type" value="Genomic_DNA"/>
</dbReference>
<protein>
    <recommendedName>
        <fullName evidence="2">DUF7642 domain-containing protein</fullName>
    </recommendedName>
</protein>
<organism evidence="3 4">
    <name type="scientific">Eragrostis curvula</name>
    <name type="common">weeping love grass</name>
    <dbReference type="NCBI Taxonomy" id="38414"/>
    <lineage>
        <taxon>Eukaryota</taxon>
        <taxon>Viridiplantae</taxon>
        <taxon>Streptophyta</taxon>
        <taxon>Embryophyta</taxon>
        <taxon>Tracheophyta</taxon>
        <taxon>Spermatophyta</taxon>
        <taxon>Magnoliopsida</taxon>
        <taxon>Liliopsida</taxon>
        <taxon>Poales</taxon>
        <taxon>Poaceae</taxon>
        <taxon>PACMAD clade</taxon>
        <taxon>Chloridoideae</taxon>
        <taxon>Eragrostideae</taxon>
        <taxon>Eragrostidinae</taxon>
        <taxon>Eragrostis</taxon>
    </lineage>
</organism>
<dbReference type="Proteomes" id="UP000324897">
    <property type="component" value="Unassembled WGS sequence"/>
</dbReference>
<keyword evidence="4" id="KW-1185">Reference proteome</keyword>
<dbReference type="Gramene" id="TVU03009">
    <property type="protein sequence ID" value="TVU03009"/>
    <property type="gene ID" value="EJB05_51473"/>
</dbReference>
<evidence type="ECO:0000313" key="4">
    <source>
        <dbReference type="Proteomes" id="UP000324897"/>
    </source>
</evidence>
<dbReference type="OrthoDB" id="785244at2759"/>